<organism evidence="2 3">
    <name type="scientific">Zymoseptoria tritici ST99CH_1E4</name>
    <dbReference type="NCBI Taxonomy" id="1276532"/>
    <lineage>
        <taxon>Eukaryota</taxon>
        <taxon>Fungi</taxon>
        <taxon>Dikarya</taxon>
        <taxon>Ascomycota</taxon>
        <taxon>Pezizomycotina</taxon>
        <taxon>Dothideomycetes</taxon>
        <taxon>Dothideomycetidae</taxon>
        <taxon>Mycosphaerellales</taxon>
        <taxon>Mycosphaerellaceae</taxon>
        <taxon>Zymoseptoria</taxon>
    </lineage>
</organism>
<name>A0A2H1H8Z5_ZYMTR</name>
<accession>A0A2H1H8Z5</accession>
<proteinExistence type="predicted"/>
<protein>
    <submittedName>
        <fullName evidence="2">Uncharacterized protein</fullName>
    </submittedName>
</protein>
<keyword evidence="1" id="KW-0732">Signal</keyword>
<reference evidence="3" key="1">
    <citation type="submission" date="2017-05" db="EMBL/GenBank/DDBJ databases">
        <authorList>
            <person name="Song R."/>
            <person name="Chenine A.L."/>
            <person name="Ruprecht R.M."/>
        </authorList>
    </citation>
    <scope>NUCLEOTIDE SEQUENCE [LARGE SCALE GENOMIC DNA]</scope>
</reference>
<evidence type="ECO:0000313" key="3">
    <source>
        <dbReference type="Proteomes" id="UP000245764"/>
    </source>
</evidence>
<feature type="chain" id="PRO_5013803014" evidence="1">
    <location>
        <begin position="18"/>
        <end position="143"/>
    </location>
</feature>
<gene>
    <name evidence="2" type="ORF">ZT1E4_G11629</name>
</gene>
<dbReference type="Proteomes" id="UP000245764">
    <property type="component" value="Chromosome 15"/>
</dbReference>
<dbReference type="AlphaFoldDB" id="A0A2H1H8Z5"/>
<dbReference type="EMBL" id="LT854267">
    <property type="protein sequence ID" value="SMR62315.1"/>
    <property type="molecule type" value="Genomic_DNA"/>
</dbReference>
<evidence type="ECO:0000256" key="1">
    <source>
        <dbReference type="SAM" id="SignalP"/>
    </source>
</evidence>
<feature type="signal peptide" evidence="1">
    <location>
        <begin position="1"/>
        <end position="17"/>
    </location>
</feature>
<evidence type="ECO:0000313" key="2">
    <source>
        <dbReference type="EMBL" id="SMR62315.1"/>
    </source>
</evidence>
<sequence length="143" mass="16384">MECWYVLAVLLCQSSSASLAAYLASQIQRQAHRSAVYYISQAWSLLHFTLPASAALKMSTHSCRHYHAIWTHASGKRLEIERGKDISEYIYVKLEAIRWSEEERSEEGGNDELLQMVRRVEKWGLQAATVLLSDQPADEQDRL</sequence>